<accession>A0A6J6LZ36</accession>
<dbReference type="AlphaFoldDB" id="A0A6J6LZ36"/>
<name>A0A6J6LZ36_9ZZZZ</name>
<reference evidence="1" key="1">
    <citation type="submission" date="2020-05" db="EMBL/GenBank/DDBJ databases">
        <authorList>
            <person name="Chiriac C."/>
            <person name="Salcher M."/>
            <person name="Ghai R."/>
            <person name="Kavagutti S V."/>
        </authorList>
    </citation>
    <scope>NUCLEOTIDE SEQUENCE</scope>
</reference>
<protein>
    <submittedName>
        <fullName evidence="1">Unannotated protein</fullName>
    </submittedName>
</protein>
<dbReference type="EMBL" id="CAEZWO010000111">
    <property type="protein sequence ID" value="CAB4666882.1"/>
    <property type="molecule type" value="Genomic_DNA"/>
</dbReference>
<proteinExistence type="predicted"/>
<sequence length="160" mass="17734">MVKKESDYTAMRRLLRNSLGSCLNGNAAPDLGSLISSTTTAWRAGKPEEAAEIFRKAGEQIMRDYEVLTSDNFSRTDLIEEIKPWVAKYLAGGETLEQLSMVLAQCTWSKDHGLAGTQGLASEVLRIRQRFDQIQSRLMGDGLDLLMGELYAELKANEGC</sequence>
<evidence type="ECO:0000313" key="1">
    <source>
        <dbReference type="EMBL" id="CAB4666882.1"/>
    </source>
</evidence>
<evidence type="ECO:0000313" key="2">
    <source>
        <dbReference type="EMBL" id="CAB4983611.1"/>
    </source>
</evidence>
<gene>
    <name evidence="1" type="ORF">UFOPK2254_01058</name>
    <name evidence="2" type="ORF">UFOPK3937_00873</name>
</gene>
<dbReference type="EMBL" id="CAFBOJ010000093">
    <property type="protein sequence ID" value="CAB4983611.1"/>
    <property type="molecule type" value="Genomic_DNA"/>
</dbReference>
<organism evidence="1">
    <name type="scientific">freshwater metagenome</name>
    <dbReference type="NCBI Taxonomy" id="449393"/>
    <lineage>
        <taxon>unclassified sequences</taxon>
        <taxon>metagenomes</taxon>
        <taxon>ecological metagenomes</taxon>
    </lineage>
</organism>